<feature type="region of interest" description="Disordered" evidence="1">
    <location>
        <begin position="150"/>
        <end position="176"/>
    </location>
</feature>
<name>A0AAV2R8P6_MEGNR</name>
<feature type="compositionally biased region" description="Low complexity" evidence="1">
    <location>
        <begin position="14"/>
        <end position="27"/>
    </location>
</feature>
<organism evidence="2 3">
    <name type="scientific">Meganyctiphanes norvegica</name>
    <name type="common">Northern krill</name>
    <name type="synonym">Thysanopoda norvegica</name>
    <dbReference type="NCBI Taxonomy" id="48144"/>
    <lineage>
        <taxon>Eukaryota</taxon>
        <taxon>Metazoa</taxon>
        <taxon>Ecdysozoa</taxon>
        <taxon>Arthropoda</taxon>
        <taxon>Crustacea</taxon>
        <taxon>Multicrustacea</taxon>
        <taxon>Malacostraca</taxon>
        <taxon>Eumalacostraca</taxon>
        <taxon>Eucarida</taxon>
        <taxon>Euphausiacea</taxon>
        <taxon>Euphausiidae</taxon>
        <taxon>Meganyctiphanes</taxon>
    </lineage>
</organism>
<feature type="compositionally biased region" description="Basic residues" evidence="1">
    <location>
        <begin position="156"/>
        <end position="166"/>
    </location>
</feature>
<dbReference type="AlphaFoldDB" id="A0AAV2R8P6"/>
<feature type="region of interest" description="Disordered" evidence="1">
    <location>
        <begin position="81"/>
        <end position="110"/>
    </location>
</feature>
<feature type="compositionally biased region" description="Basic and acidic residues" evidence="1">
    <location>
        <begin position="167"/>
        <end position="176"/>
    </location>
</feature>
<sequence>MATTASPVDGVVTGPSGSPRGGPRWAHGAAPRAVRACVAAMAAGGRAAGRVAGRFVSPGLQGAASRLHLLASRTMDTPFKRAPVKRRPSSISVAPRKPAQEFELKKTTKYTKEDIVEDTDEQPSPPLMSRGRFALRAAAQTMVGPPRKALGVVRAAVRRHPWKKPRKDKDAHEDPA</sequence>
<feature type="compositionally biased region" description="Basic and acidic residues" evidence="1">
    <location>
        <begin position="98"/>
        <end position="110"/>
    </location>
</feature>
<proteinExistence type="predicted"/>
<feature type="region of interest" description="Disordered" evidence="1">
    <location>
        <begin position="1"/>
        <end position="27"/>
    </location>
</feature>
<feature type="non-terminal residue" evidence="2">
    <location>
        <position position="176"/>
    </location>
</feature>
<comment type="caution">
    <text evidence="2">The sequence shown here is derived from an EMBL/GenBank/DDBJ whole genome shotgun (WGS) entry which is preliminary data.</text>
</comment>
<keyword evidence="3" id="KW-1185">Reference proteome</keyword>
<evidence type="ECO:0000256" key="1">
    <source>
        <dbReference type="SAM" id="MobiDB-lite"/>
    </source>
</evidence>
<evidence type="ECO:0000313" key="2">
    <source>
        <dbReference type="EMBL" id="CAL4120842.1"/>
    </source>
</evidence>
<dbReference type="Proteomes" id="UP001497623">
    <property type="component" value="Unassembled WGS sequence"/>
</dbReference>
<gene>
    <name evidence="2" type="ORF">MNOR_LOCUS22131</name>
</gene>
<protein>
    <submittedName>
        <fullName evidence="2">Uncharacterized protein</fullName>
    </submittedName>
</protein>
<reference evidence="2 3" key="1">
    <citation type="submission" date="2024-05" db="EMBL/GenBank/DDBJ databases">
        <authorList>
            <person name="Wallberg A."/>
        </authorList>
    </citation>
    <scope>NUCLEOTIDE SEQUENCE [LARGE SCALE GENOMIC DNA]</scope>
</reference>
<dbReference type="EMBL" id="CAXKWB010018371">
    <property type="protein sequence ID" value="CAL4120842.1"/>
    <property type="molecule type" value="Genomic_DNA"/>
</dbReference>
<evidence type="ECO:0000313" key="3">
    <source>
        <dbReference type="Proteomes" id="UP001497623"/>
    </source>
</evidence>
<accession>A0AAV2R8P6</accession>